<dbReference type="Pfam" id="PF02350">
    <property type="entry name" value="Epimerase_2"/>
    <property type="match status" value="1"/>
</dbReference>
<dbReference type="SUPFAM" id="SSF53756">
    <property type="entry name" value="UDP-Glycosyltransferase/glycogen phosphorylase"/>
    <property type="match status" value="1"/>
</dbReference>
<dbReference type="PANTHER" id="PTHR43174:SF1">
    <property type="entry name" value="UDP-N-ACETYLGLUCOSAMINE 2-EPIMERASE"/>
    <property type="match status" value="1"/>
</dbReference>
<proteinExistence type="inferred from homology"/>
<dbReference type="InterPro" id="IPR029767">
    <property type="entry name" value="WecB-like"/>
</dbReference>
<accession>A0A1C4ZFC5</accession>
<comment type="similarity">
    <text evidence="1">Belongs to the UDP-N-acetylglucosamine 2-epimerase family.</text>
</comment>
<evidence type="ECO:0000256" key="1">
    <source>
        <dbReference type="RuleBase" id="RU003513"/>
    </source>
</evidence>
<protein>
    <submittedName>
        <fullName evidence="3">UDP-N-acetylglucosamine 2-epimerase (Non-hydrolysing)</fullName>
    </submittedName>
</protein>
<dbReference type="CDD" id="cd03786">
    <property type="entry name" value="GTB_UDP-GlcNAc_2-Epimerase"/>
    <property type="match status" value="1"/>
</dbReference>
<dbReference type="PANTHER" id="PTHR43174">
    <property type="entry name" value="UDP-N-ACETYLGLUCOSAMINE 2-EPIMERASE"/>
    <property type="match status" value="1"/>
</dbReference>
<dbReference type="EMBL" id="FMCT01000008">
    <property type="protein sequence ID" value="SCF31673.1"/>
    <property type="molecule type" value="Genomic_DNA"/>
</dbReference>
<keyword evidence="4" id="KW-1185">Reference proteome</keyword>
<name>A0A1C4ZFC5_9ACTN</name>
<dbReference type="GO" id="GO:0016853">
    <property type="term" value="F:isomerase activity"/>
    <property type="evidence" value="ECO:0007669"/>
    <property type="project" value="UniProtKB-KW"/>
</dbReference>
<keyword evidence="1" id="KW-0413">Isomerase</keyword>
<evidence type="ECO:0000259" key="2">
    <source>
        <dbReference type="Pfam" id="PF02350"/>
    </source>
</evidence>
<evidence type="ECO:0000313" key="3">
    <source>
        <dbReference type="EMBL" id="SCF31673.1"/>
    </source>
</evidence>
<organism evidence="3 4">
    <name type="scientific">Micromonospora carbonacea</name>
    <dbReference type="NCBI Taxonomy" id="47853"/>
    <lineage>
        <taxon>Bacteria</taxon>
        <taxon>Bacillati</taxon>
        <taxon>Actinomycetota</taxon>
        <taxon>Actinomycetes</taxon>
        <taxon>Micromonosporales</taxon>
        <taxon>Micromonosporaceae</taxon>
        <taxon>Micromonospora</taxon>
    </lineage>
</organism>
<dbReference type="Proteomes" id="UP000183585">
    <property type="component" value="Unassembled WGS sequence"/>
</dbReference>
<dbReference type="NCBIfam" id="TIGR00236">
    <property type="entry name" value="wecB"/>
    <property type="match status" value="1"/>
</dbReference>
<dbReference type="AlphaFoldDB" id="A0A1C4ZFC5"/>
<sequence length="380" mass="42374">MTRVMTVVGTRPEIIRLSRVIDLLDRTVEHVLVHTGQNWDPALSDVFFSDLRLRRPDRFLRVDTASLGRVLGGVLVGVEAAIEEHRPDALLVLGDTNSCIAALMARRMRVPVYHMEAGNRCFDLNVPEETNRRMVDHVADFNLVYTEHARRNLLAEGLHPRRILHTGSPMREVLEHHRAAVEASTVLDRLGLEPGGYFVVSAHREENVDDPARLRRLLDCLAAVRDTWRLPVLVSTHPRTRKRLEAIPAADVALDGIDFHEPFGFLDYVRLQTRARCTLSDSGTISEESAILGFPAVTLRESIERPEALDAGGIIMTGLDPAGVVEAVALTVDQVAAHGVPCPADYRVPDTSRRVVDFILSTVRRHHDWAGIRPRCQPAS</sequence>
<dbReference type="Gene3D" id="3.40.50.2000">
    <property type="entry name" value="Glycogen Phosphorylase B"/>
    <property type="match status" value="2"/>
</dbReference>
<dbReference type="STRING" id="47853.TK50_11970"/>
<dbReference type="InterPro" id="IPR003331">
    <property type="entry name" value="UDP_GlcNAc_Epimerase_2_dom"/>
</dbReference>
<reference evidence="4" key="1">
    <citation type="submission" date="2016-06" db="EMBL/GenBank/DDBJ databases">
        <authorList>
            <person name="Varghese N."/>
            <person name="Submissions Spin"/>
        </authorList>
    </citation>
    <scope>NUCLEOTIDE SEQUENCE [LARGE SCALE GENOMIC DNA]</scope>
    <source>
        <strain evidence="4">DSM 43168</strain>
    </source>
</reference>
<evidence type="ECO:0000313" key="4">
    <source>
        <dbReference type="Proteomes" id="UP000183585"/>
    </source>
</evidence>
<feature type="domain" description="UDP-N-acetylglucosamine 2-epimerase" evidence="2">
    <location>
        <begin position="26"/>
        <end position="359"/>
    </location>
</feature>
<gene>
    <name evidence="3" type="ORF">GA0070563_108119</name>
</gene>